<dbReference type="OrthoDB" id="44105at2157"/>
<evidence type="ECO:0000256" key="4">
    <source>
        <dbReference type="ARBA" id="ARBA00022692"/>
    </source>
</evidence>
<feature type="transmembrane region" description="Helical" evidence="7">
    <location>
        <begin position="6"/>
        <end position="27"/>
    </location>
</feature>
<feature type="domain" description="ABC transmembrane type-1" evidence="8">
    <location>
        <begin position="108"/>
        <end position="320"/>
    </location>
</feature>
<dbReference type="Pfam" id="PF00528">
    <property type="entry name" value="BPD_transp_1"/>
    <property type="match status" value="1"/>
</dbReference>
<evidence type="ECO:0000256" key="1">
    <source>
        <dbReference type="ARBA" id="ARBA00004651"/>
    </source>
</evidence>
<feature type="transmembrane region" description="Helical" evidence="7">
    <location>
        <begin position="249"/>
        <end position="277"/>
    </location>
</feature>
<comment type="caution">
    <text evidence="9">The sequence shown here is derived from an EMBL/GenBank/DDBJ whole genome shotgun (WGS) entry which is preliminary data.</text>
</comment>
<name>A0A100XXH5_9EURY</name>
<dbReference type="RefSeq" id="WP_058938978.1">
    <property type="nucleotide sequence ID" value="NZ_LLYW01000025.1"/>
</dbReference>
<keyword evidence="3" id="KW-1003">Cell membrane</keyword>
<evidence type="ECO:0000313" key="10">
    <source>
        <dbReference type="Proteomes" id="UP000053462"/>
    </source>
</evidence>
<dbReference type="PANTHER" id="PTHR30465:SF0">
    <property type="entry name" value="OLIGOPEPTIDE TRANSPORT SYSTEM PERMEASE PROTEIN APPB"/>
    <property type="match status" value="1"/>
</dbReference>
<evidence type="ECO:0000256" key="3">
    <source>
        <dbReference type="ARBA" id="ARBA00022475"/>
    </source>
</evidence>
<feature type="transmembrane region" description="Helical" evidence="7">
    <location>
        <begin position="146"/>
        <end position="169"/>
    </location>
</feature>
<evidence type="ECO:0000256" key="5">
    <source>
        <dbReference type="ARBA" id="ARBA00022989"/>
    </source>
</evidence>
<keyword evidence="10" id="KW-1185">Reference proteome</keyword>
<keyword evidence="2 7" id="KW-0813">Transport</keyword>
<sequence length="332" mass="37281">MGRAIFRALLNYLLLILLVALISGIGIKDYQFYRADMDFSLLPPAERAVIEANASAMGMDPYDYYMRFVAPKDYPTLAMNLLHAGLYTLHHALFDPDYDYPVPRRLMVARTLALILLAEVAIVLIGFPLAKLALRKRRLRSTVRFLARVFNGLPVWAVAALFSLLIIMSTLPNYLINGLGTSISLTRNLAYMAFPLISIVLVALWEFVEALVILLRDEFGKEYVRAKRAMGLPERRVERHVLRAVMPSFLGFLFQHFVEVSTLALVVDAFFGLFGLGKMLQWGFRISGDLYTLDPDVFFYPLAVFMVVNFFILLAVTVLSELLAPGGGGVEA</sequence>
<dbReference type="EMBL" id="LLYW01000025">
    <property type="protein sequence ID" value="KUH33041.1"/>
    <property type="molecule type" value="Genomic_DNA"/>
</dbReference>
<keyword evidence="4 7" id="KW-0812">Transmembrane</keyword>
<comment type="similarity">
    <text evidence="7">Belongs to the binding-protein-dependent transport system permease family.</text>
</comment>
<feature type="transmembrane region" description="Helical" evidence="7">
    <location>
        <begin position="297"/>
        <end position="319"/>
    </location>
</feature>
<dbReference type="SUPFAM" id="SSF161098">
    <property type="entry name" value="MetI-like"/>
    <property type="match status" value="1"/>
</dbReference>
<organism evidence="9 10">
    <name type="scientific">Thermococcus celericrescens</name>
    <dbReference type="NCBI Taxonomy" id="227598"/>
    <lineage>
        <taxon>Archaea</taxon>
        <taxon>Methanobacteriati</taxon>
        <taxon>Methanobacteriota</taxon>
        <taxon>Thermococci</taxon>
        <taxon>Thermococcales</taxon>
        <taxon>Thermococcaceae</taxon>
        <taxon>Thermococcus</taxon>
    </lineage>
</organism>
<feature type="transmembrane region" description="Helical" evidence="7">
    <location>
        <begin position="189"/>
        <end position="215"/>
    </location>
</feature>
<dbReference type="GO" id="GO:0005886">
    <property type="term" value="C:plasma membrane"/>
    <property type="evidence" value="ECO:0007669"/>
    <property type="project" value="UniProtKB-SubCell"/>
</dbReference>
<dbReference type="PROSITE" id="PS50928">
    <property type="entry name" value="ABC_TM1"/>
    <property type="match status" value="1"/>
</dbReference>
<accession>A0A100XXH5</accession>
<evidence type="ECO:0000256" key="7">
    <source>
        <dbReference type="RuleBase" id="RU363032"/>
    </source>
</evidence>
<dbReference type="Proteomes" id="UP000053462">
    <property type="component" value="Unassembled WGS sequence"/>
</dbReference>
<proteinExistence type="inferred from homology"/>
<evidence type="ECO:0000256" key="2">
    <source>
        <dbReference type="ARBA" id="ARBA00022448"/>
    </source>
</evidence>
<keyword evidence="5 7" id="KW-1133">Transmembrane helix</keyword>
<protein>
    <submittedName>
        <fullName evidence="9">Peptide ABC transporter permease</fullName>
    </submittedName>
</protein>
<keyword evidence="6 7" id="KW-0472">Membrane</keyword>
<feature type="transmembrane region" description="Helical" evidence="7">
    <location>
        <begin position="113"/>
        <end position="134"/>
    </location>
</feature>
<evidence type="ECO:0000313" key="9">
    <source>
        <dbReference type="EMBL" id="KUH33041.1"/>
    </source>
</evidence>
<dbReference type="InterPro" id="IPR000515">
    <property type="entry name" value="MetI-like"/>
</dbReference>
<dbReference type="PANTHER" id="PTHR30465">
    <property type="entry name" value="INNER MEMBRANE ABC TRANSPORTER"/>
    <property type="match status" value="1"/>
</dbReference>
<dbReference type="InterPro" id="IPR035906">
    <property type="entry name" value="MetI-like_sf"/>
</dbReference>
<comment type="subcellular location">
    <subcellularLocation>
        <location evidence="1 7">Cell membrane</location>
        <topology evidence="1 7">Multi-pass membrane protein</topology>
    </subcellularLocation>
</comment>
<evidence type="ECO:0000259" key="8">
    <source>
        <dbReference type="PROSITE" id="PS50928"/>
    </source>
</evidence>
<gene>
    <name evidence="9" type="ORF">APY94_07160</name>
</gene>
<dbReference type="STRING" id="227598.APY94_07160"/>
<dbReference type="GO" id="GO:0055085">
    <property type="term" value="P:transmembrane transport"/>
    <property type="evidence" value="ECO:0007669"/>
    <property type="project" value="InterPro"/>
</dbReference>
<dbReference type="AlphaFoldDB" id="A0A100XXH5"/>
<reference evidence="9 10" key="1">
    <citation type="submission" date="2015-10" db="EMBL/GenBank/DDBJ databases">
        <title>Draft genome sequence of Thermococcus celericrescens strain DSM 17994.</title>
        <authorList>
            <person name="Hong S.-J."/>
            <person name="Park C.-E."/>
            <person name="Shin J.-H."/>
        </authorList>
    </citation>
    <scope>NUCLEOTIDE SEQUENCE [LARGE SCALE GENOMIC DNA]</scope>
    <source>
        <strain evidence="9 10">DSM 17994</strain>
    </source>
</reference>
<evidence type="ECO:0000256" key="6">
    <source>
        <dbReference type="ARBA" id="ARBA00023136"/>
    </source>
</evidence>